<dbReference type="EMBL" id="CAJVPP010000546">
    <property type="protein sequence ID" value="CAG8492379.1"/>
    <property type="molecule type" value="Genomic_DNA"/>
</dbReference>
<evidence type="ECO:0000256" key="1">
    <source>
        <dbReference type="SAM" id="MobiDB-lite"/>
    </source>
</evidence>
<gene>
    <name evidence="2" type="ORF">FMOSSE_LOCUS3604</name>
</gene>
<evidence type="ECO:0000313" key="3">
    <source>
        <dbReference type="Proteomes" id="UP000789375"/>
    </source>
</evidence>
<accession>A0A9N8ZDS8</accession>
<name>A0A9N8ZDS8_FUNMO</name>
<feature type="compositionally biased region" description="Basic residues" evidence="1">
    <location>
        <begin position="1"/>
        <end position="11"/>
    </location>
</feature>
<organism evidence="2 3">
    <name type="scientific">Funneliformis mosseae</name>
    <name type="common">Endomycorrhizal fungus</name>
    <name type="synonym">Glomus mosseae</name>
    <dbReference type="NCBI Taxonomy" id="27381"/>
    <lineage>
        <taxon>Eukaryota</taxon>
        <taxon>Fungi</taxon>
        <taxon>Fungi incertae sedis</taxon>
        <taxon>Mucoromycota</taxon>
        <taxon>Glomeromycotina</taxon>
        <taxon>Glomeromycetes</taxon>
        <taxon>Glomerales</taxon>
        <taxon>Glomeraceae</taxon>
        <taxon>Funneliformis</taxon>
    </lineage>
</organism>
<protein>
    <submittedName>
        <fullName evidence="2">8857_t:CDS:1</fullName>
    </submittedName>
</protein>
<feature type="compositionally biased region" description="Basic and acidic residues" evidence="1">
    <location>
        <begin position="248"/>
        <end position="261"/>
    </location>
</feature>
<feature type="region of interest" description="Disordered" evidence="1">
    <location>
        <begin position="1"/>
        <end position="21"/>
    </location>
</feature>
<dbReference type="Proteomes" id="UP000789375">
    <property type="component" value="Unassembled WGS sequence"/>
</dbReference>
<feature type="compositionally biased region" description="Low complexity" evidence="1">
    <location>
        <begin position="235"/>
        <end position="247"/>
    </location>
</feature>
<sequence length="261" mass="29631">MGKLPGSKRPHNVQMEETEGEVDNMKGGYEKPFLKKICNGLCENPFLFDQLDENVKERLSQNARRLVEYVEFKENNGGVKQPFSECIKNYDEKQKRQRFRYALRTKSNFGVHFNRMGESVIEEKSISRDNLVCSSQLVKTDSEDNMHPTKTKKLPKRATRKILPKISLSSIQRITPPIIQEPNWVSFIESPTLTTPKSSPLESVSVNKLNDFSYAIQDYSERTAIAAEGMMMLSTSPSSSSSGGMTTPEKETFKETTIDSI</sequence>
<proteinExistence type="predicted"/>
<keyword evidence="3" id="KW-1185">Reference proteome</keyword>
<dbReference type="AlphaFoldDB" id="A0A9N8ZDS8"/>
<comment type="caution">
    <text evidence="2">The sequence shown here is derived from an EMBL/GenBank/DDBJ whole genome shotgun (WGS) entry which is preliminary data.</text>
</comment>
<evidence type="ECO:0000313" key="2">
    <source>
        <dbReference type="EMBL" id="CAG8492379.1"/>
    </source>
</evidence>
<feature type="region of interest" description="Disordered" evidence="1">
    <location>
        <begin position="235"/>
        <end position="261"/>
    </location>
</feature>
<reference evidence="2" key="1">
    <citation type="submission" date="2021-06" db="EMBL/GenBank/DDBJ databases">
        <authorList>
            <person name="Kallberg Y."/>
            <person name="Tangrot J."/>
            <person name="Rosling A."/>
        </authorList>
    </citation>
    <scope>NUCLEOTIDE SEQUENCE</scope>
    <source>
        <strain evidence="2">87-6 pot B 2015</strain>
    </source>
</reference>